<dbReference type="AlphaFoldDB" id="A0A4Y7QCW9"/>
<evidence type="ECO:0000313" key="1">
    <source>
        <dbReference type="EMBL" id="TDL25537.1"/>
    </source>
</evidence>
<reference evidence="1 2" key="1">
    <citation type="submission" date="2018-06" db="EMBL/GenBank/DDBJ databases">
        <title>A transcriptomic atlas of mushroom development highlights an independent origin of complex multicellularity.</title>
        <authorList>
            <consortium name="DOE Joint Genome Institute"/>
            <person name="Krizsan K."/>
            <person name="Almasi E."/>
            <person name="Merenyi Z."/>
            <person name="Sahu N."/>
            <person name="Viragh M."/>
            <person name="Koszo T."/>
            <person name="Mondo S."/>
            <person name="Kiss B."/>
            <person name="Balint B."/>
            <person name="Kues U."/>
            <person name="Barry K."/>
            <person name="Hegedus J.C."/>
            <person name="Henrissat B."/>
            <person name="Johnson J."/>
            <person name="Lipzen A."/>
            <person name="Ohm R."/>
            <person name="Nagy I."/>
            <person name="Pangilinan J."/>
            <person name="Yan J."/>
            <person name="Xiong Y."/>
            <person name="Grigoriev I.V."/>
            <person name="Hibbett D.S."/>
            <person name="Nagy L.G."/>
        </authorList>
    </citation>
    <scope>NUCLEOTIDE SEQUENCE [LARGE SCALE GENOMIC DNA]</scope>
    <source>
        <strain evidence="1 2">SZMC22713</strain>
    </source>
</reference>
<evidence type="ECO:0000313" key="2">
    <source>
        <dbReference type="Proteomes" id="UP000294933"/>
    </source>
</evidence>
<organism evidence="1 2">
    <name type="scientific">Rickenella mellea</name>
    <dbReference type="NCBI Taxonomy" id="50990"/>
    <lineage>
        <taxon>Eukaryota</taxon>
        <taxon>Fungi</taxon>
        <taxon>Dikarya</taxon>
        <taxon>Basidiomycota</taxon>
        <taxon>Agaricomycotina</taxon>
        <taxon>Agaricomycetes</taxon>
        <taxon>Hymenochaetales</taxon>
        <taxon>Rickenellaceae</taxon>
        <taxon>Rickenella</taxon>
    </lineage>
</organism>
<dbReference type="Proteomes" id="UP000294933">
    <property type="component" value="Unassembled WGS sequence"/>
</dbReference>
<dbReference type="VEuPathDB" id="FungiDB:BD410DRAFT_837037"/>
<name>A0A4Y7QCW9_9AGAM</name>
<protein>
    <submittedName>
        <fullName evidence="1">Uncharacterized protein</fullName>
    </submittedName>
</protein>
<dbReference type="EMBL" id="ML170163">
    <property type="protein sequence ID" value="TDL25537.1"/>
    <property type="molecule type" value="Genomic_DNA"/>
</dbReference>
<sequence length="263" mass="29064">MATIWDVNANMQGFHSFPLGLSSEESTESQAVTRKNMFPCANCSSSQERCVIDGKYSPELCQKCWKEGRRACPPHMPRVDAITWKAADRATRQRHVCPSICRSPEEVLSAHPEQYSSVQTVPVLGVESQLRNHSWYIPQEDRVVFSSIAGLAPPGPPLEYFSSQTGGPPSSHHYCNPAGPVIHDLVADADGIGVLAFNIRDTSQCNIADLNSADVWVPDRFSHASPESGGLNEGEPIFYQEFGQSDLFDAVTAAQFWEPIRYH</sequence>
<accession>A0A4Y7QCW9</accession>
<keyword evidence="2" id="KW-1185">Reference proteome</keyword>
<proteinExistence type="predicted"/>
<gene>
    <name evidence="1" type="ORF">BD410DRAFT_837037</name>
</gene>